<proteinExistence type="predicted"/>
<accession>A0A4Z1EA02</accession>
<keyword evidence="2" id="KW-1185">Reference proteome</keyword>
<dbReference type="Proteomes" id="UP000297777">
    <property type="component" value="Unassembled WGS sequence"/>
</dbReference>
<name>A0A4Z1EA02_9HELO</name>
<evidence type="ECO:0000313" key="2">
    <source>
        <dbReference type="Proteomes" id="UP000297777"/>
    </source>
</evidence>
<protein>
    <submittedName>
        <fullName evidence="1">Uncharacterized protein</fullName>
    </submittedName>
</protein>
<reference evidence="1 2" key="1">
    <citation type="submission" date="2017-12" db="EMBL/GenBank/DDBJ databases">
        <title>Comparative genomics of Botrytis spp.</title>
        <authorList>
            <person name="Valero-Jimenez C.A."/>
            <person name="Tapia P."/>
            <person name="Veloso J."/>
            <person name="Silva-Moreno E."/>
            <person name="Staats M."/>
            <person name="Valdes J.H."/>
            <person name="Van Kan J.A.L."/>
        </authorList>
    </citation>
    <scope>NUCLEOTIDE SEQUENCE [LARGE SCALE GENOMIC DNA]</scope>
    <source>
        <strain evidence="1 2">Bt9001</strain>
    </source>
</reference>
<evidence type="ECO:0000313" key="1">
    <source>
        <dbReference type="EMBL" id="TGO07602.1"/>
    </source>
</evidence>
<comment type="caution">
    <text evidence="1">The sequence shown here is derived from an EMBL/GenBank/DDBJ whole genome shotgun (WGS) entry which is preliminary data.</text>
</comment>
<organism evidence="1 2">
    <name type="scientific">Botrytis tulipae</name>
    <dbReference type="NCBI Taxonomy" id="87230"/>
    <lineage>
        <taxon>Eukaryota</taxon>
        <taxon>Fungi</taxon>
        <taxon>Dikarya</taxon>
        <taxon>Ascomycota</taxon>
        <taxon>Pezizomycotina</taxon>
        <taxon>Leotiomycetes</taxon>
        <taxon>Helotiales</taxon>
        <taxon>Sclerotiniaceae</taxon>
        <taxon>Botrytis</taxon>
    </lineage>
</organism>
<dbReference type="EMBL" id="PQXH01000260">
    <property type="protein sequence ID" value="TGO07602.1"/>
    <property type="molecule type" value="Genomic_DNA"/>
</dbReference>
<sequence length="62" mass="7260">MFVKEFDVICTKPMVSYIVTSLTLYMDRKYIRYTTYLYAYMTLRLATAVEASSLRSIGERKG</sequence>
<gene>
    <name evidence="1" type="ORF">BTUL_0260g00030</name>
</gene>
<dbReference type="AlphaFoldDB" id="A0A4Z1EA02"/>